<keyword evidence="2" id="KW-1185">Reference proteome</keyword>
<evidence type="ECO:0000313" key="2">
    <source>
        <dbReference type="Proteomes" id="UP001205843"/>
    </source>
</evidence>
<proteinExistence type="predicted"/>
<dbReference type="EMBL" id="JALJXV010000003">
    <property type="protein sequence ID" value="MCP1674616.1"/>
    <property type="molecule type" value="Genomic_DNA"/>
</dbReference>
<reference evidence="1" key="1">
    <citation type="submission" date="2022-03" db="EMBL/GenBank/DDBJ databases">
        <title>Genomic Encyclopedia of Type Strains, Phase III (KMG-III): the genomes of soil and plant-associated and newly described type strains.</title>
        <authorList>
            <person name="Whitman W."/>
        </authorList>
    </citation>
    <scope>NUCLEOTIDE SEQUENCE</scope>
    <source>
        <strain evidence="1">ANL 6-2</strain>
    </source>
</reference>
<evidence type="ECO:0000313" key="1">
    <source>
        <dbReference type="EMBL" id="MCP1674616.1"/>
    </source>
</evidence>
<organism evidence="1 2">
    <name type="scientific">Natronocella acetinitrilica</name>
    <dbReference type="NCBI Taxonomy" id="414046"/>
    <lineage>
        <taxon>Bacteria</taxon>
        <taxon>Pseudomonadati</taxon>
        <taxon>Pseudomonadota</taxon>
        <taxon>Gammaproteobacteria</taxon>
        <taxon>Chromatiales</taxon>
        <taxon>Ectothiorhodospiraceae</taxon>
        <taxon>Natronocella</taxon>
    </lineage>
</organism>
<name>A0AAE3KBF6_9GAMM</name>
<protein>
    <submittedName>
        <fullName evidence="1">Uncharacterized protein</fullName>
    </submittedName>
</protein>
<dbReference type="AlphaFoldDB" id="A0AAE3KBF6"/>
<gene>
    <name evidence="1" type="ORF">J2T57_001718</name>
</gene>
<accession>A0AAE3KBF6</accession>
<dbReference type="Proteomes" id="UP001205843">
    <property type="component" value="Unassembled WGS sequence"/>
</dbReference>
<comment type="caution">
    <text evidence="1">The sequence shown here is derived from an EMBL/GenBank/DDBJ whole genome shotgun (WGS) entry which is preliminary data.</text>
</comment>
<dbReference type="RefSeq" id="WP_253476747.1">
    <property type="nucleotide sequence ID" value="NZ_JALJXV010000003.1"/>
</dbReference>
<sequence>MAAAERIAESTGPVSARRARQLDRFAAIADQGEHLLAGLCLGGEVAGLRSILVRPLDFNSRCPSAFSVAGCVRIAAINRWYTLEERHTRVEDIAAFIETAIGGIDADAEWVAEAHERLAAWRANPVMPLMLYNHASHAPSGEGIVRAS</sequence>